<keyword evidence="3" id="KW-0520">NAD</keyword>
<organism evidence="4 5">
    <name type="scientific">Acholeplasma hippikon</name>
    <dbReference type="NCBI Taxonomy" id="264636"/>
    <lineage>
        <taxon>Bacteria</taxon>
        <taxon>Bacillati</taxon>
        <taxon>Mycoplasmatota</taxon>
        <taxon>Mollicutes</taxon>
        <taxon>Acholeplasmatales</taxon>
        <taxon>Acholeplasmataceae</taxon>
        <taxon>Acholeplasma</taxon>
    </lineage>
</organism>
<dbReference type="KEGG" id="ahk:NCTC10172_00895"/>
<dbReference type="InterPro" id="IPR023074">
    <property type="entry name" value="HMG_CoA_Rdtase_cat_sf"/>
</dbReference>
<dbReference type="Gene3D" id="1.10.8.660">
    <property type="match status" value="1"/>
</dbReference>
<gene>
    <name evidence="4" type="primary">mvaA</name>
    <name evidence="4" type="ORF">NCTC10172_00895</name>
</gene>
<dbReference type="STRING" id="1408416.GCA_000702765_00333"/>
<keyword evidence="2 3" id="KW-0560">Oxidoreductase</keyword>
<dbReference type="InterPro" id="IPR023076">
    <property type="entry name" value="HMG_CoA_Rdtase_CS"/>
</dbReference>
<dbReference type="EMBL" id="LR215050">
    <property type="protein sequence ID" value="VEU82869.1"/>
    <property type="molecule type" value="Genomic_DNA"/>
</dbReference>
<dbReference type="InterPro" id="IPR004553">
    <property type="entry name" value="HMG_CoA_Rdtase_bac-typ"/>
</dbReference>
<dbReference type="SUPFAM" id="SSF55035">
    <property type="entry name" value="NAD-binding domain of HMG-CoA reductase"/>
    <property type="match status" value="1"/>
</dbReference>
<accession>A0A449BK93</accession>
<comment type="catalytic activity">
    <reaction evidence="3">
        <text>(R)-mevalonate + 2 NAD(+) + CoA = (3S)-3-hydroxy-3-methylglutaryl-CoA + 2 NADH + 2 H(+)</text>
        <dbReference type="Rhea" id="RHEA:14833"/>
        <dbReference type="ChEBI" id="CHEBI:15378"/>
        <dbReference type="ChEBI" id="CHEBI:36464"/>
        <dbReference type="ChEBI" id="CHEBI:43074"/>
        <dbReference type="ChEBI" id="CHEBI:57287"/>
        <dbReference type="ChEBI" id="CHEBI:57540"/>
        <dbReference type="ChEBI" id="CHEBI:57945"/>
        <dbReference type="EC" id="1.1.1.88"/>
    </reaction>
</comment>
<dbReference type="PANTHER" id="PTHR10572">
    <property type="entry name" value="3-HYDROXY-3-METHYLGLUTARYL-COENZYME A REDUCTASE"/>
    <property type="match status" value="1"/>
</dbReference>
<evidence type="ECO:0000256" key="2">
    <source>
        <dbReference type="ARBA" id="ARBA00023002"/>
    </source>
</evidence>
<dbReference type="Proteomes" id="UP000290909">
    <property type="component" value="Chromosome"/>
</dbReference>
<sequence>MSNPFTQFYKKNVNERKDVLKSLTLFDEALDIHAGDHTFNHIIENYITTYEVPLGIAPDFLIEGQKYHIPMATEEPSVIAGAAHAAKIIERNGGFKIESISREMIGQIIFKNIKDQETFKNTLLGIETKIFELAKIAHPQIHELGGGLRSYRVEIKEHNFVTLYATIDTLDAMGANTINTILERIAKYVESTYQVETLMSILSNLAVSSVVKASVLLDPKTLKFSDKIAESIHQAYLYASIDPYRAATHNKGIMNGITALMLATGNDTRAIESGAHAYASITGKYLPLTKWEVIDGMIKGTIEIPLALGTVGGSMGVLPKAKLARKILNVSSAKELMKVAACLGLAQNFAAIYALTTDGINKGHMRLHARNIAISAGAKDDQIEAVIQYMIDRNTITLDTAKAYLTKNPSLWRILFFIFQNQDIFHEITSLHLTYCLSLQ</sequence>
<dbReference type="UniPathway" id="UPA00257">
    <property type="reaction ID" value="UER00367"/>
</dbReference>
<name>A0A449BK93_9MOLU</name>
<dbReference type="Gene3D" id="3.90.770.10">
    <property type="entry name" value="3-hydroxy-3-methylglutaryl-coenzyme A Reductase, Chain A, domain 2"/>
    <property type="match status" value="2"/>
</dbReference>
<evidence type="ECO:0000313" key="5">
    <source>
        <dbReference type="Proteomes" id="UP000290909"/>
    </source>
</evidence>
<dbReference type="GO" id="GO:0015936">
    <property type="term" value="P:coenzyme A metabolic process"/>
    <property type="evidence" value="ECO:0007669"/>
    <property type="project" value="InterPro"/>
</dbReference>
<reference evidence="4 5" key="1">
    <citation type="submission" date="2019-01" db="EMBL/GenBank/DDBJ databases">
        <authorList>
            <consortium name="Pathogen Informatics"/>
        </authorList>
    </citation>
    <scope>NUCLEOTIDE SEQUENCE [LARGE SCALE GENOMIC DNA]</scope>
    <source>
        <strain evidence="4 5">NCTC10172</strain>
    </source>
</reference>
<dbReference type="Pfam" id="PF00368">
    <property type="entry name" value="HMG-CoA_red"/>
    <property type="match status" value="1"/>
</dbReference>
<protein>
    <recommendedName>
        <fullName evidence="3">3-hydroxy-3-methylglutaryl coenzyme A reductase</fullName>
        <shortName evidence="3">HMG-CoA reductase</shortName>
        <ecNumber evidence="3">1.1.1.88</ecNumber>
    </recommendedName>
</protein>
<dbReference type="SUPFAM" id="SSF56542">
    <property type="entry name" value="Substrate-binding domain of HMG-CoA reductase"/>
    <property type="match status" value="1"/>
</dbReference>
<dbReference type="AlphaFoldDB" id="A0A449BK93"/>
<dbReference type="InterPro" id="IPR002202">
    <property type="entry name" value="HMG_CoA_Rdtase"/>
</dbReference>
<keyword evidence="5" id="KW-1185">Reference proteome</keyword>
<dbReference type="PROSITE" id="PS01192">
    <property type="entry name" value="HMG_COA_REDUCTASE_3"/>
    <property type="match status" value="1"/>
</dbReference>
<dbReference type="CDD" id="cd00644">
    <property type="entry name" value="HMG-CoA_reductase_classII"/>
    <property type="match status" value="1"/>
</dbReference>
<evidence type="ECO:0000256" key="3">
    <source>
        <dbReference type="RuleBase" id="RU361219"/>
    </source>
</evidence>
<proteinExistence type="inferred from homology"/>
<dbReference type="EC" id="1.1.1.88" evidence="3"/>
<dbReference type="PANTHER" id="PTHR10572:SF24">
    <property type="entry name" value="3-HYDROXY-3-METHYLGLUTARYL-COENZYME A REDUCTASE"/>
    <property type="match status" value="1"/>
</dbReference>
<dbReference type="InterPro" id="IPR009023">
    <property type="entry name" value="HMG_CoA_Rdtase_NAD(P)-bd_sf"/>
</dbReference>
<dbReference type="GO" id="GO:0140643">
    <property type="term" value="F:hydroxymethylglutaryl-CoA reductase (NADH) activity"/>
    <property type="evidence" value="ECO:0007669"/>
    <property type="project" value="UniProtKB-EC"/>
</dbReference>
<comment type="similarity">
    <text evidence="1 3">Belongs to the HMG-CoA reductase family.</text>
</comment>
<evidence type="ECO:0000313" key="4">
    <source>
        <dbReference type="EMBL" id="VEU82869.1"/>
    </source>
</evidence>
<dbReference type="GO" id="GO:0004420">
    <property type="term" value="F:hydroxymethylglutaryl-CoA reductase (NADPH) activity"/>
    <property type="evidence" value="ECO:0007669"/>
    <property type="project" value="InterPro"/>
</dbReference>
<comment type="pathway">
    <text evidence="3">Metabolic intermediate metabolism; (R)-mevalonate degradation; (S)-3-hydroxy-3-methylglutaryl-CoA from (R)-mevalonate: step 1/1.</text>
</comment>
<dbReference type="PRINTS" id="PR00071">
    <property type="entry name" value="HMGCOARDTASE"/>
</dbReference>
<dbReference type="NCBIfam" id="TIGR00532">
    <property type="entry name" value="HMG_CoA_R_NAD"/>
    <property type="match status" value="1"/>
</dbReference>
<dbReference type="InterPro" id="IPR009029">
    <property type="entry name" value="HMG_CoA_Rdtase_sub-bd_dom_sf"/>
</dbReference>
<evidence type="ECO:0000256" key="1">
    <source>
        <dbReference type="ARBA" id="ARBA00007661"/>
    </source>
</evidence>
<dbReference type="PROSITE" id="PS50065">
    <property type="entry name" value="HMG_COA_REDUCTASE_4"/>
    <property type="match status" value="1"/>
</dbReference>